<proteinExistence type="predicted"/>
<dbReference type="AlphaFoldDB" id="A0A101I1X5"/>
<evidence type="ECO:0000313" key="2">
    <source>
        <dbReference type="Proteomes" id="UP000053467"/>
    </source>
</evidence>
<dbReference type="NCBIfam" id="TIGR04183">
    <property type="entry name" value="Por_Secre_tail"/>
    <property type="match status" value="1"/>
</dbReference>
<gene>
    <name evidence="1" type="ORF">XE03_0894</name>
</gene>
<dbReference type="InterPro" id="IPR026444">
    <property type="entry name" value="Secre_tail"/>
</dbReference>
<name>A0A101I1X5_UNCT6</name>
<accession>A0A101I1X5</accession>
<dbReference type="Proteomes" id="UP000053467">
    <property type="component" value="Unassembled WGS sequence"/>
</dbReference>
<evidence type="ECO:0008006" key="3">
    <source>
        <dbReference type="Google" id="ProtNLM"/>
    </source>
</evidence>
<sequence>MKKIILLLLILFSSSILFSYDYHLQKDDGSFDFYWYGNVRRSVKYYLSDTCTLKVVYWGRYTKRDEIDTILVFNDNSGIPGTTIYSDTHLVNTNSYPLIVSDTVVMQVLLCDTFYVGLFSRCQDQPSNALAYFISDSTPSFNSFWDRIGTWVVQTEGDYIIRAKVSGPEGISLRLYEENIQGGKEKDNNFKICFENYYITLSNIKQFKIIDRSGRKIIEGSSKSVVIDLTKMKSGIYFLMVKDLKNKTYTKKITKL</sequence>
<organism evidence="1 2">
    <name type="scientific">candidate division TA06 bacterium 34_109</name>
    <dbReference type="NCBI Taxonomy" id="1635277"/>
    <lineage>
        <taxon>Bacteria</taxon>
        <taxon>Bacteria division TA06</taxon>
    </lineage>
</organism>
<dbReference type="EMBL" id="LGGX01000006">
    <property type="protein sequence ID" value="KUK87286.1"/>
    <property type="molecule type" value="Genomic_DNA"/>
</dbReference>
<protein>
    <recommendedName>
        <fullName evidence="3">Secretion system C-terminal sorting domain-containing protein</fullName>
    </recommendedName>
</protein>
<comment type="caution">
    <text evidence="1">The sequence shown here is derived from an EMBL/GenBank/DDBJ whole genome shotgun (WGS) entry which is preliminary data.</text>
</comment>
<evidence type="ECO:0000313" key="1">
    <source>
        <dbReference type="EMBL" id="KUK87286.1"/>
    </source>
</evidence>
<reference evidence="2" key="1">
    <citation type="journal article" date="2015" name="MBio">
        <title>Genome-Resolved Metagenomic Analysis Reveals Roles for Candidate Phyla and Other Microbial Community Members in Biogeochemical Transformations in Oil Reservoirs.</title>
        <authorList>
            <person name="Hu P."/>
            <person name="Tom L."/>
            <person name="Singh A."/>
            <person name="Thomas B.C."/>
            <person name="Baker B.J."/>
            <person name="Piceno Y.M."/>
            <person name="Andersen G.L."/>
            <person name="Banfield J.F."/>
        </authorList>
    </citation>
    <scope>NUCLEOTIDE SEQUENCE [LARGE SCALE GENOMIC DNA]</scope>
</reference>